<dbReference type="PANTHER" id="PTHR30483">
    <property type="entry name" value="LEUCINE-SPECIFIC-BINDING PROTEIN"/>
    <property type="match status" value="1"/>
</dbReference>
<accession>A0A0F8XD75</accession>
<sequence>IKYVQAAGEAAEGIIFPAGRLLAVDSVPSSHPQKKVLMEYKSLYESRFNEPVSTFGGHAWDAIWLLKEAIEEAGADKAGIRDAFEKITGFAGTGGVFNYSATDHTGLQKDAFEMLTVKNGQFVVLED</sequence>
<dbReference type="Gene3D" id="3.40.50.2300">
    <property type="match status" value="2"/>
</dbReference>
<dbReference type="InterPro" id="IPR028082">
    <property type="entry name" value="Peripla_BP_I"/>
</dbReference>
<dbReference type="EMBL" id="LAZR01059748">
    <property type="protein sequence ID" value="KKK67147.1"/>
    <property type="molecule type" value="Genomic_DNA"/>
</dbReference>
<feature type="non-terminal residue" evidence="1">
    <location>
        <position position="1"/>
    </location>
</feature>
<name>A0A0F8XD75_9ZZZZ</name>
<proteinExistence type="predicted"/>
<dbReference type="InterPro" id="IPR051010">
    <property type="entry name" value="BCAA_transport"/>
</dbReference>
<dbReference type="SUPFAM" id="SSF53822">
    <property type="entry name" value="Periplasmic binding protein-like I"/>
    <property type="match status" value="1"/>
</dbReference>
<organism evidence="1">
    <name type="scientific">marine sediment metagenome</name>
    <dbReference type="NCBI Taxonomy" id="412755"/>
    <lineage>
        <taxon>unclassified sequences</taxon>
        <taxon>metagenomes</taxon>
        <taxon>ecological metagenomes</taxon>
    </lineage>
</organism>
<reference evidence="1" key="1">
    <citation type="journal article" date="2015" name="Nature">
        <title>Complex archaea that bridge the gap between prokaryotes and eukaryotes.</title>
        <authorList>
            <person name="Spang A."/>
            <person name="Saw J.H."/>
            <person name="Jorgensen S.L."/>
            <person name="Zaremba-Niedzwiedzka K."/>
            <person name="Martijn J."/>
            <person name="Lind A.E."/>
            <person name="van Eijk R."/>
            <person name="Schleper C."/>
            <person name="Guy L."/>
            <person name="Ettema T.J."/>
        </authorList>
    </citation>
    <scope>NUCLEOTIDE SEQUENCE</scope>
</reference>
<protein>
    <submittedName>
        <fullName evidence="1">Uncharacterized protein</fullName>
    </submittedName>
</protein>
<evidence type="ECO:0000313" key="1">
    <source>
        <dbReference type="EMBL" id="KKK67147.1"/>
    </source>
</evidence>
<dbReference type="PANTHER" id="PTHR30483:SF38">
    <property type="entry name" value="BLR7848 PROTEIN"/>
    <property type="match status" value="1"/>
</dbReference>
<comment type="caution">
    <text evidence="1">The sequence shown here is derived from an EMBL/GenBank/DDBJ whole genome shotgun (WGS) entry which is preliminary data.</text>
</comment>
<dbReference type="AlphaFoldDB" id="A0A0F8XD75"/>
<gene>
    <name evidence="1" type="ORF">LCGC14_2957000</name>
</gene>